<evidence type="ECO:0000313" key="5">
    <source>
        <dbReference type="Proteomes" id="UP000579647"/>
    </source>
</evidence>
<dbReference type="InterPro" id="IPR036265">
    <property type="entry name" value="HIT-like_sf"/>
</dbReference>
<dbReference type="EC" id="2.7.7.53" evidence="4"/>
<dbReference type="Pfam" id="PF01230">
    <property type="entry name" value="HIT"/>
    <property type="match status" value="1"/>
</dbReference>
<accession>A0A840WL17</accession>
<proteinExistence type="predicted"/>
<comment type="caution">
    <text evidence="2">Lacks conserved residue(s) required for the propagation of feature annotation.</text>
</comment>
<sequence length="178" mass="19949">MARRPMDIEAYTERTRNGPCFICALVAGEPGFEHEVLFEDEDHIAFLDRYPTLPGRTLVAPKAHLEHVVRDLDEAAYTRTMLVVREVALAVEDVFESERTYLLSLGSRQGNSHLHWHIAALPSGVPYEEQQFHALMTENGILDTGPAEFAAAARRVREAIRTRGRLRGGRGGCPPDTR</sequence>
<dbReference type="EMBL" id="JACHDO010000001">
    <property type="protein sequence ID" value="MBB5492357.1"/>
    <property type="molecule type" value="Genomic_DNA"/>
</dbReference>
<dbReference type="GO" id="GO:0003877">
    <property type="term" value="F:ATP:ADP adenylyltransferase activity"/>
    <property type="evidence" value="ECO:0007669"/>
    <property type="project" value="UniProtKB-EC"/>
</dbReference>
<evidence type="ECO:0000256" key="1">
    <source>
        <dbReference type="PIRSR" id="PIRSR601310-1"/>
    </source>
</evidence>
<feature type="active site" description="Tele-AMP-histidine intermediate" evidence="1">
    <location>
        <position position="117"/>
    </location>
</feature>
<comment type="caution">
    <text evidence="4">The sequence shown here is derived from an EMBL/GenBank/DDBJ whole genome shotgun (WGS) entry which is preliminary data.</text>
</comment>
<dbReference type="PROSITE" id="PS51084">
    <property type="entry name" value="HIT_2"/>
    <property type="match status" value="1"/>
</dbReference>
<dbReference type="InterPro" id="IPR011146">
    <property type="entry name" value="HIT-like"/>
</dbReference>
<keyword evidence="5" id="KW-1185">Reference proteome</keyword>
<evidence type="ECO:0000313" key="4">
    <source>
        <dbReference type="EMBL" id="MBB5492357.1"/>
    </source>
</evidence>
<dbReference type="GO" id="GO:0009117">
    <property type="term" value="P:nucleotide metabolic process"/>
    <property type="evidence" value="ECO:0007669"/>
    <property type="project" value="TreeGrafter"/>
</dbReference>
<dbReference type="AlphaFoldDB" id="A0A840WL17"/>
<dbReference type="Proteomes" id="UP000579647">
    <property type="component" value="Unassembled WGS sequence"/>
</dbReference>
<dbReference type="PANTHER" id="PTHR46648:SF1">
    <property type="entry name" value="ADENOSINE 5'-MONOPHOSPHORAMIDASE HNT1"/>
    <property type="match status" value="1"/>
</dbReference>
<name>A0A840WL17_9ACTN</name>
<protein>
    <submittedName>
        <fullName evidence="4">Histidine triad (HIT) family protein/ATP adenylyltransferase</fullName>
        <ecNumber evidence="4">2.7.7.53</ecNumber>
    </submittedName>
</protein>
<gene>
    <name evidence="4" type="ORF">HNR07_003494</name>
</gene>
<dbReference type="PANTHER" id="PTHR46648">
    <property type="entry name" value="HIT FAMILY PROTEIN 1"/>
    <property type="match status" value="1"/>
</dbReference>
<reference evidence="4 5" key="1">
    <citation type="submission" date="2020-08" db="EMBL/GenBank/DDBJ databases">
        <title>Sequencing the genomes of 1000 actinobacteria strains.</title>
        <authorList>
            <person name="Klenk H.-P."/>
        </authorList>
    </citation>
    <scope>NUCLEOTIDE SEQUENCE [LARGE SCALE GENOMIC DNA]</scope>
    <source>
        <strain evidence="4 5">DSM 44598</strain>
    </source>
</reference>
<evidence type="ECO:0000259" key="3">
    <source>
        <dbReference type="PROSITE" id="PS51084"/>
    </source>
</evidence>
<keyword evidence="4" id="KW-0548">Nucleotidyltransferase</keyword>
<feature type="domain" description="HIT" evidence="3">
    <location>
        <begin position="21"/>
        <end position="132"/>
    </location>
</feature>
<organism evidence="4 5">
    <name type="scientific">Nocardiopsis metallicus</name>
    <dbReference type="NCBI Taxonomy" id="179819"/>
    <lineage>
        <taxon>Bacteria</taxon>
        <taxon>Bacillati</taxon>
        <taxon>Actinomycetota</taxon>
        <taxon>Actinomycetes</taxon>
        <taxon>Streptosporangiales</taxon>
        <taxon>Nocardiopsidaceae</taxon>
        <taxon>Nocardiopsis</taxon>
    </lineage>
</organism>
<dbReference type="Gene3D" id="3.30.428.10">
    <property type="entry name" value="HIT-like"/>
    <property type="match status" value="1"/>
</dbReference>
<dbReference type="InterPro" id="IPR001310">
    <property type="entry name" value="Histidine_triad_HIT"/>
</dbReference>
<evidence type="ECO:0000256" key="2">
    <source>
        <dbReference type="PROSITE-ProRule" id="PRU00464"/>
    </source>
</evidence>
<dbReference type="SUPFAM" id="SSF54197">
    <property type="entry name" value="HIT-like"/>
    <property type="match status" value="1"/>
</dbReference>
<dbReference type="RefSeq" id="WP_246420352.1">
    <property type="nucleotide sequence ID" value="NZ_BAAAKM010000003.1"/>
</dbReference>
<keyword evidence="4" id="KW-0808">Transferase</keyword>